<protein>
    <submittedName>
        <fullName evidence="2">Uncharacterized protein</fullName>
    </submittedName>
</protein>
<dbReference type="InterPro" id="IPR016884">
    <property type="entry name" value="UCP028438"/>
</dbReference>
<dbReference type="RefSeq" id="WP_170302027.1">
    <property type="nucleotide sequence ID" value="NZ_CP062803.1"/>
</dbReference>
<dbReference type="PIRSF" id="PIRSF028438">
    <property type="entry name" value="UCP028438"/>
    <property type="match status" value="1"/>
</dbReference>
<reference evidence="2 3" key="1">
    <citation type="submission" date="2020-10" db="EMBL/GenBank/DDBJ databases">
        <title>Complete genome sequence of Cupriavidus basilensis CCUG 49340T.</title>
        <authorList>
            <person name="Salva-Serra F."/>
            <person name="Donoso R.A."/>
            <person name="Cho K.H."/>
            <person name="Yoo J.A."/>
            <person name="Lee K."/>
            <person name="Yoon S.-H."/>
            <person name="Perez-Pantoja D."/>
            <person name="Moore E.R.B."/>
        </authorList>
    </citation>
    <scope>NUCLEOTIDE SEQUENCE [LARGE SCALE GENOMIC DNA]</scope>
    <source>
        <strain evidence="3">CCUG 49340</strain>
    </source>
</reference>
<feature type="transmembrane region" description="Helical" evidence="1">
    <location>
        <begin position="29"/>
        <end position="48"/>
    </location>
</feature>
<accession>A0A7M2GSI8</accession>
<keyword evidence="1" id="KW-1133">Transmembrane helix</keyword>
<evidence type="ECO:0000313" key="3">
    <source>
        <dbReference type="Proteomes" id="UP000397656"/>
    </source>
</evidence>
<dbReference type="Proteomes" id="UP000397656">
    <property type="component" value="Chromosome 1"/>
</dbReference>
<organism evidence="2 3">
    <name type="scientific">Cupriavidus basilensis</name>
    <dbReference type="NCBI Taxonomy" id="68895"/>
    <lineage>
        <taxon>Bacteria</taxon>
        <taxon>Pseudomonadati</taxon>
        <taxon>Pseudomonadota</taxon>
        <taxon>Betaproteobacteria</taxon>
        <taxon>Burkholderiales</taxon>
        <taxon>Burkholderiaceae</taxon>
        <taxon>Cupriavidus</taxon>
    </lineage>
</organism>
<evidence type="ECO:0000313" key="2">
    <source>
        <dbReference type="EMBL" id="QOT74849.1"/>
    </source>
</evidence>
<dbReference type="EMBL" id="CP062803">
    <property type="protein sequence ID" value="QOT74849.1"/>
    <property type="molecule type" value="Genomic_DNA"/>
</dbReference>
<name>A0A7M2GSI8_9BURK</name>
<keyword evidence="1" id="KW-0812">Transmembrane</keyword>
<gene>
    <name evidence="2" type="ORF">F7R26_011285</name>
</gene>
<proteinExistence type="predicted"/>
<sequence>MAVGDQNDVYRRLRGYLPRWFPDENQSPVITGLLQGLAYTGAFIYSLLSYARLQTRIKSATDGWLDMIAADFFGSALMRAANQSDDSFRARILINLFRERATRAGLIRVLQDLTGRTPVVIEPTRPVDTGVYGGPLIGYGVAGAYGSMLMPFQAFVTAYRPVGTGIPLVAGYGISTGGYGQPSRASYAALSMIQGGVTDADIYAAIDSIKPVATIVWTRIAQN</sequence>
<keyword evidence="1" id="KW-0472">Membrane</keyword>
<dbReference type="GeneID" id="98401489"/>
<evidence type="ECO:0000256" key="1">
    <source>
        <dbReference type="SAM" id="Phobius"/>
    </source>
</evidence>
<dbReference type="AlphaFoldDB" id="A0A7M2GSI8"/>